<sequence>MFIEIIAKTILLAWIRCMVRLFFNSLEIVFMLPIIIILDHIARLSSERTPTEDTGSRITPLAKDKRKKKKTHIKGKGEVALNEMILKLMYLEKKRLGIK</sequence>
<organism evidence="3 4">
    <name type="scientific">Nephila pilipes</name>
    <name type="common">Giant wood spider</name>
    <name type="synonym">Nephila maculata</name>
    <dbReference type="NCBI Taxonomy" id="299642"/>
    <lineage>
        <taxon>Eukaryota</taxon>
        <taxon>Metazoa</taxon>
        <taxon>Ecdysozoa</taxon>
        <taxon>Arthropoda</taxon>
        <taxon>Chelicerata</taxon>
        <taxon>Arachnida</taxon>
        <taxon>Araneae</taxon>
        <taxon>Araneomorphae</taxon>
        <taxon>Entelegynae</taxon>
        <taxon>Araneoidea</taxon>
        <taxon>Nephilidae</taxon>
        <taxon>Nephila</taxon>
    </lineage>
</organism>
<proteinExistence type="predicted"/>
<evidence type="ECO:0000313" key="4">
    <source>
        <dbReference type="Proteomes" id="UP000887013"/>
    </source>
</evidence>
<dbReference type="EMBL" id="BMAW01070363">
    <property type="protein sequence ID" value="GFT72889.1"/>
    <property type="molecule type" value="Genomic_DNA"/>
</dbReference>
<feature type="transmembrane region" description="Helical" evidence="2">
    <location>
        <begin position="21"/>
        <end position="42"/>
    </location>
</feature>
<gene>
    <name evidence="3" type="ORF">NPIL_478521</name>
</gene>
<evidence type="ECO:0000256" key="1">
    <source>
        <dbReference type="SAM" id="MobiDB-lite"/>
    </source>
</evidence>
<feature type="region of interest" description="Disordered" evidence="1">
    <location>
        <begin position="48"/>
        <end position="70"/>
    </location>
</feature>
<evidence type="ECO:0000256" key="2">
    <source>
        <dbReference type="SAM" id="Phobius"/>
    </source>
</evidence>
<name>A0A8X6PKW7_NEPPI</name>
<keyword evidence="2" id="KW-0472">Membrane</keyword>
<accession>A0A8X6PKW7</accession>
<keyword evidence="4" id="KW-1185">Reference proteome</keyword>
<protein>
    <submittedName>
        <fullName evidence="3">Uncharacterized protein</fullName>
    </submittedName>
</protein>
<evidence type="ECO:0000313" key="3">
    <source>
        <dbReference type="EMBL" id="GFT72889.1"/>
    </source>
</evidence>
<reference evidence="3" key="1">
    <citation type="submission" date="2020-08" db="EMBL/GenBank/DDBJ databases">
        <title>Multicomponent nature underlies the extraordinary mechanical properties of spider dragline silk.</title>
        <authorList>
            <person name="Kono N."/>
            <person name="Nakamura H."/>
            <person name="Mori M."/>
            <person name="Yoshida Y."/>
            <person name="Ohtoshi R."/>
            <person name="Malay A.D."/>
            <person name="Moran D.A.P."/>
            <person name="Tomita M."/>
            <person name="Numata K."/>
            <person name="Arakawa K."/>
        </authorList>
    </citation>
    <scope>NUCLEOTIDE SEQUENCE</scope>
</reference>
<keyword evidence="2" id="KW-0812">Transmembrane</keyword>
<dbReference type="AlphaFoldDB" id="A0A8X6PKW7"/>
<dbReference type="Proteomes" id="UP000887013">
    <property type="component" value="Unassembled WGS sequence"/>
</dbReference>
<comment type="caution">
    <text evidence="3">The sequence shown here is derived from an EMBL/GenBank/DDBJ whole genome shotgun (WGS) entry which is preliminary data.</text>
</comment>
<keyword evidence="2" id="KW-1133">Transmembrane helix</keyword>